<evidence type="ECO:0000313" key="2">
    <source>
        <dbReference type="EMBL" id="SFR34135.1"/>
    </source>
</evidence>
<dbReference type="Gene3D" id="1.25.40.10">
    <property type="entry name" value="Tetratricopeptide repeat domain"/>
    <property type="match status" value="1"/>
</dbReference>
<name>A0A1I6FVZ7_9FLAO</name>
<accession>A0A1I6FVZ7</accession>
<organism evidence="2 3">
    <name type="scientific">Robiginitalea myxolifaciens</name>
    <dbReference type="NCBI Taxonomy" id="400055"/>
    <lineage>
        <taxon>Bacteria</taxon>
        <taxon>Pseudomonadati</taxon>
        <taxon>Bacteroidota</taxon>
        <taxon>Flavobacteriia</taxon>
        <taxon>Flavobacteriales</taxon>
        <taxon>Flavobacteriaceae</taxon>
        <taxon>Robiginitalea</taxon>
    </lineage>
</organism>
<dbReference type="SUPFAM" id="SSF48452">
    <property type="entry name" value="TPR-like"/>
    <property type="match status" value="2"/>
</dbReference>
<gene>
    <name evidence="2" type="ORF">SAMN04490243_0784</name>
</gene>
<dbReference type="AlphaFoldDB" id="A0A1I6FVZ7"/>
<evidence type="ECO:0000256" key="1">
    <source>
        <dbReference type="SAM" id="Phobius"/>
    </source>
</evidence>
<keyword evidence="1" id="KW-1133">Transmembrane helix</keyword>
<evidence type="ECO:0000313" key="3">
    <source>
        <dbReference type="Proteomes" id="UP000199534"/>
    </source>
</evidence>
<evidence type="ECO:0008006" key="4">
    <source>
        <dbReference type="Google" id="ProtNLM"/>
    </source>
</evidence>
<keyword evidence="1" id="KW-0472">Membrane</keyword>
<dbReference type="EMBL" id="FOYQ01000001">
    <property type="protein sequence ID" value="SFR34135.1"/>
    <property type="molecule type" value="Genomic_DNA"/>
</dbReference>
<keyword evidence="1" id="KW-0812">Transmembrane</keyword>
<feature type="transmembrane region" description="Helical" evidence="1">
    <location>
        <begin position="46"/>
        <end position="66"/>
    </location>
</feature>
<feature type="transmembrane region" description="Helical" evidence="1">
    <location>
        <begin position="21"/>
        <end position="40"/>
    </location>
</feature>
<dbReference type="OrthoDB" id="1404833at2"/>
<reference evidence="2 3" key="1">
    <citation type="submission" date="2016-10" db="EMBL/GenBank/DDBJ databases">
        <authorList>
            <person name="de Groot N.N."/>
        </authorList>
    </citation>
    <scope>NUCLEOTIDE SEQUENCE [LARGE SCALE GENOMIC DNA]</scope>
    <source>
        <strain evidence="2 3">DSM 21019</strain>
    </source>
</reference>
<dbReference type="RefSeq" id="WP_092980839.1">
    <property type="nucleotide sequence ID" value="NZ_FOYQ01000001.1"/>
</dbReference>
<sequence length="671" mass="77961">MKLSKFIKECQENNVLKNLSIYIVSSWVFLQVIALIAEPLGFSMKVVAYCLIVLLIGFPLYIFFVWKYQLAPNVKRKPLLDETGEPIPGKYRKNSFQRLYFAFLSVIGIICFSVALFIINNNLSSDVPVREWEASDKIAVLRFKNLTGNTEEDMAVVGEMAVHRIIHGITRNKLAQVISPEIIDDYSEVLRASLAPDQEDFVLEEYLKPSRIIEGDYYLNGDQLVMQCAITDEVMNQTLISFDPVYCDSSSPMECIEALNQRILGYMITAENEVNSLEERPPKFKAYQLFLKALNLRGKDGYLDYLERAITEDSSFFEPRVYRFMYYYNLGDLRRADSLLKRLELRTGMHPRQQNLLNLYDALIRGDHRNTYRYQKNEYNITPFHWETNSNMMIFSLQLVNQPEGVDSIYRQIVMENADLQKCNSCIERYKIQAMSLIELGKFQEAIDLLSGPARQDVEQIWVLRQILLRAYIRAGRTEDALQTLNSFLAPITNDWLKVDMRIFAAKELLRQEEDAQADQLLGEAIAELRDPEKFTDNEAYRNYYLGEAHFYQKDYEAALPGLREGYRLNALNFDYAALLAISLEKSGKPQQAQALISEMRNNKGDYQLGEVYYALATYYAAISDDEACLENLLRAISEGHWYETISFQNDPLLRDYYEHPEFKRVMTYWQ</sequence>
<keyword evidence="3" id="KW-1185">Reference proteome</keyword>
<dbReference type="InterPro" id="IPR011990">
    <property type="entry name" value="TPR-like_helical_dom_sf"/>
</dbReference>
<feature type="transmembrane region" description="Helical" evidence="1">
    <location>
        <begin position="99"/>
        <end position="119"/>
    </location>
</feature>
<dbReference type="Proteomes" id="UP000199534">
    <property type="component" value="Unassembled WGS sequence"/>
</dbReference>
<proteinExistence type="predicted"/>
<protein>
    <recommendedName>
        <fullName evidence="4">Tetratricopeptide repeat-containing protein</fullName>
    </recommendedName>
</protein>
<dbReference type="STRING" id="400055.SAMN04490243_0784"/>